<accession>A0ABY9T5S7</accession>
<keyword evidence="3" id="KW-0378">Hydrolase</keyword>
<sequence length="118" mass="13513">MTYEQGSIVLLPFPFSDLEGMEKRPALVLSNADSQEKTGRFICMMITSAMPVNEYDIVIQNWEAAGLLKPSVAKVNRVFTINQELVIKVLGKLEHSDFYTIFQAFFRLFQERSTKSQE</sequence>
<protein>
    <submittedName>
        <fullName evidence="3">Type II toxin-antitoxin system PemK/MazF family toxin</fullName>
        <ecNumber evidence="3">3.1.-.-</ecNumber>
    </submittedName>
</protein>
<gene>
    <name evidence="3" type="ORF">RGB73_03520</name>
</gene>
<reference evidence="3 4" key="1">
    <citation type="submission" date="2023-09" db="EMBL/GenBank/DDBJ databases">
        <title>Complete Genome and Methylome dissection of Bacillus brevis NEB573 original source of BbsI restriction endonuclease.</title>
        <authorList>
            <person name="Fomenkov A."/>
            <person name="Roberts R.D."/>
        </authorList>
    </citation>
    <scope>NUCLEOTIDE SEQUENCE [LARGE SCALE GENOMIC DNA]</scope>
    <source>
        <strain evidence="3 4">NEB573</strain>
    </source>
</reference>
<dbReference type="RefSeq" id="WP_310769224.1">
    <property type="nucleotide sequence ID" value="NZ_CP134050.1"/>
</dbReference>
<dbReference type="Pfam" id="PF02452">
    <property type="entry name" value="PemK_toxin"/>
    <property type="match status" value="1"/>
</dbReference>
<evidence type="ECO:0000313" key="3">
    <source>
        <dbReference type="EMBL" id="WNC15435.1"/>
    </source>
</evidence>
<evidence type="ECO:0000256" key="1">
    <source>
        <dbReference type="ARBA" id="ARBA00007521"/>
    </source>
</evidence>
<proteinExistence type="inferred from homology"/>
<dbReference type="InterPro" id="IPR003477">
    <property type="entry name" value="PemK-like"/>
</dbReference>
<dbReference type="SUPFAM" id="SSF50118">
    <property type="entry name" value="Cell growth inhibitor/plasmid maintenance toxic component"/>
    <property type="match status" value="1"/>
</dbReference>
<organism evidence="3 4">
    <name type="scientific">Brevibacillus brevis</name>
    <name type="common">Bacillus brevis</name>
    <dbReference type="NCBI Taxonomy" id="1393"/>
    <lineage>
        <taxon>Bacteria</taxon>
        <taxon>Bacillati</taxon>
        <taxon>Bacillota</taxon>
        <taxon>Bacilli</taxon>
        <taxon>Bacillales</taxon>
        <taxon>Paenibacillaceae</taxon>
        <taxon>Brevibacillus</taxon>
    </lineage>
</organism>
<evidence type="ECO:0000313" key="4">
    <source>
        <dbReference type="Proteomes" id="UP001256827"/>
    </source>
</evidence>
<name>A0ABY9T5S7_BREBE</name>
<keyword evidence="2" id="KW-1277">Toxin-antitoxin system</keyword>
<keyword evidence="4" id="KW-1185">Reference proteome</keyword>
<dbReference type="EC" id="3.1.-.-" evidence="3"/>
<evidence type="ECO:0000256" key="2">
    <source>
        <dbReference type="ARBA" id="ARBA00022649"/>
    </source>
</evidence>
<dbReference type="InterPro" id="IPR011067">
    <property type="entry name" value="Plasmid_toxin/cell-grow_inhib"/>
</dbReference>
<comment type="similarity">
    <text evidence="1">Belongs to the PemK/MazF family.</text>
</comment>
<dbReference type="GO" id="GO:0016787">
    <property type="term" value="F:hydrolase activity"/>
    <property type="evidence" value="ECO:0007669"/>
    <property type="project" value="UniProtKB-KW"/>
</dbReference>
<dbReference type="EMBL" id="CP134050">
    <property type="protein sequence ID" value="WNC15435.1"/>
    <property type="molecule type" value="Genomic_DNA"/>
</dbReference>
<dbReference type="Gene3D" id="2.30.30.110">
    <property type="match status" value="1"/>
</dbReference>
<dbReference type="Proteomes" id="UP001256827">
    <property type="component" value="Chromosome"/>
</dbReference>